<evidence type="ECO:0000256" key="10">
    <source>
        <dbReference type="ARBA" id="ARBA00023242"/>
    </source>
</evidence>
<accession>A0A4V1IWD3</accession>
<dbReference type="STRING" id="78915.A0A4V1IWD3"/>
<dbReference type="PANTHER" id="PTHR28262">
    <property type="entry name" value="DASH COMPLEX SUBUNIT SPC19"/>
    <property type="match status" value="1"/>
</dbReference>
<evidence type="ECO:0000256" key="8">
    <source>
        <dbReference type="ARBA" id="ARBA00022838"/>
    </source>
</evidence>
<feature type="compositionally biased region" description="Basic and acidic residues" evidence="13">
    <location>
        <begin position="163"/>
        <end position="190"/>
    </location>
</feature>
<dbReference type="InterPro" id="IPR013251">
    <property type="entry name" value="DASH_Spc19"/>
</dbReference>
<dbReference type="OrthoDB" id="3361333at2759"/>
<feature type="region of interest" description="Disordered" evidence="13">
    <location>
        <begin position="151"/>
        <end position="237"/>
    </location>
</feature>
<keyword evidence="9" id="KW-0206">Cytoskeleton</keyword>
<dbReference type="Proteomes" id="UP000271241">
    <property type="component" value="Unassembled WGS sequence"/>
</dbReference>
<evidence type="ECO:0000256" key="3">
    <source>
        <dbReference type="ARBA" id="ARBA00004629"/>
    </source>
</evidence>
<protein>
    <recommendedName>
        <fullName evidence="5">DASH complex subunit SPC19</fullName>
    </recommendedName>
    <alternativeName>
        <fullName evidence="12">Outer kinetochore protein SPC19</fullName>
    </alternativeName>
</protein>
<dbReference type="GO" id="GO:0005876">
    <property type="term" value="C:spindle microtubule"/>
    <property type="evidence" value="ECO:0007669"/>
    <property type="project" value="InterPro"/>
</dbReference>
<evidence type="ECO:0000256" key="1">
    <source>
        <dbReference type="ARBA" id="ARBA00004123"/>
    </source>
</evidence>
<evidence type="ECO:0000256" key="13">
    <source>
        <dbReference type="SAM" id="MobiDB-lite"/>
    </source>
</evidence>
<keyword evidence="7" id="KW-0963">Cytoplasm</keyword>
<dbReference type="GO" id="GO:0042729">
    <property type="term" value="C:DASH complex"/>
    <property type="evidence" value="ECO:0007669"/>
    <property type="project" value="InterPro"/>
</dbReference>
<feature type="compositionally biased region" description="Basic and acidic residues" evidence="13">
    <location>
        <begin position="203"/>
        <end position="229"/>
    </location>
</feature>
<sequence>MNAQLQGCVVRLQEMNEALAIATQRLKHATRDFPRMQTVMALRKCELKPGTQDYDVVTEGEVRAAKDQVADEVEPQIVNLLSQAEDILNALEAERDDLAARLEEAKRPPSTPAKRGAGAKPGIHRLKALKRRKQLLLRDLERMEHIVHEKEQTLVEESSTLQQDKDVTAAKESERAEEEHAAEKRQDHHAQLTAELELLSQALEDRRAQREVAREAAQAKEAKKERQTQPERLSAGK</sequence>
<evidence type="ECO:0000256" key="7">
    <source>
        <dbReference type="ARBA" id="ARBA00022490"/>
    </source>
</evidence>
<dbReference type="PANTHER" id="PTHR28262:SF1">
    <property type="entry name" value="DASH COMPLEX SUBUNIT SPC19"/>
    <property type="match status" value="1"/>
</dbReference>
<keyword evidence="8" id="KW-0995">Kinetochore</keyword>
<evidence type="ECO:0000256" key="6">
    <source>
        <dbReference type="ARBA" id="ARBA00022454"/>
    </source>
</evidence>
<evidence type="ECO:0000313" key="15">
    <source>
        <dbReference type="Proteomes" id="UP000271241"/>
    </source>
</evidence>
<dbReference type="GO" id="GO:0008608">
    <property type="term" value="P:attachment of spindle microtubules to kinetochore"/>
    <property type="evidence" value="ECO:0007669"/>
    <property type="project" value="InterPro"/>
</dbReference>
<keyword evidence="6" id="KW-0158">Chromosome</keyword>
<reference evidence="15" key="1">
    <citation type="journal article" date="2018" name="Nat. Microbiol.">
        <title>Leveraging single-cell genomics to expand the fungal tree of life.</title>
        <authorList>
            <person name="Ahrendt S.R."/>
            <person name="Quandt C.A."/>
            <person name="Ciobanu D."/>
            <person name="Clum A."/>
            <person name="Salamov A."/>
            <person name="Andreopoulos B."/>
            <person name="Cheng J.F."/>
            <person name="Woyke T."/>
            <person name="Pelin A."/>
            <person name="Henrissat B."/>
            <person name="Reynolds N.K."/>
            <person name="Benny G.L."/>
            <person name="Smith M.E."/>
            <person name="James T.Y."/>
            <person name="Grigoriev I.V."/>
        </authorList>
    </citation>
    <scope>NUCLEOTIDE SEQUENCE [LARGE SCALE GENOMIC DNA]</scope>
    <source>
        <strain evidence="15">RSA 1356</strain>
    </source>
</reference>
<evidence type="ECO:0000256" key="12">
    <source>
        <dbReference type="ARBA" id="ARBA00032583"/>
    </source>
</evidence>
<proteinExistence type="inferred from homology"/>
<evidence type="ECO:0000256" key="9">
    <source>
        <dbReference type="ARBA" id="ARBA00023212"/>
    </source>
</evidence>
<feature type="region of interest" description="Disordered" evidence="13">
    <location>
        <begin position="102"/>
        <end position="125"/>
    </location>
</feature>
<keyword evidence="15" id="KW-1185">Reference proteome</keyword>
<evidence type="ECO:0000256" key="2">
    <source>
        <dbReference type="ARBA" id="ARBA00004186"/>
    </source>
</evidence>
<evidence type="ECO:0000313" key="14">
    <source>
        <dbReference type="EMBL" id="RKP07159.1"/>
    </source>
</evidence>
<organism evidence="14 15">
    <name type="scientific">Thamnocephalis sphaerospora</name>
    <dbReference type="NCBI Taxonomy" id="78915"/>
    <lineage>
        <taxon>Eukaryota</taxon>
        <taxon>Fungi</taxon>
        <taxon>Fungi incertae sedis</taxon>
        <taxon>Zoopagomycota</taxon>
        <taxon>Zoopagomycotina</taxon>
        <taxon>Zoopagomycetes</taxon>
        <taxon>Zoopagales</taxon>
        <taxon>Sigmoideomycetaceae</taxon>
        <taxon>Thamnocephalis</taxon>
    </lineage>
</organism>
<keyword evidence="10" id="KW-0539">Nucleus</keyword>
<comment type="similarity">
    <text evidence="4">Belongs to the DASH complex SPC19 family.</text>
</comment>
<evidence type="ECO:0000256" key="4">
    <source>
        <dbReference type="ARBA" id="ARBA00008952"/>
    </source>
</evidence>
<dbReference type="EMBL" id="KZ992757">
    <property type="protein sequence ID" value="RKP07159.1"/>
    <property type="molecule type" value="Genomic_DNA"/>
</dbReference>
<keyword evidence="11" id="KW-0137">Centromere</keyword>
<evidence type="ECO:0000256" key="11">
    <source>
        <dbReference type="ARBA" id="ARBA00023328"/>
    </source>
</evidence>
<dbReference type="AlphaFoldDB" id="A0A4V1IWD3"/>
<evidence type="ECO:0000256" key="5">
    <source>
        <dbReference type="ARBA" id="ARBA00016329"/>
    </source>
</evidence>
<gene>
    <name evidence="14" type="ORF">THASP1DRAFT_24642</name>
</gene>
<dbReference type="Pfam" id="PF08287">
    <property type="entry name" value="DASH_Spc19"/>
    <property type="match status" value="1"/>
</dbReference>
<comment type="subcellular location">
    <subcellularLocation>
        <location evidence="3">Chromosome</location>
        <location evidence="3">Centromere</location>
        <location evidence="3">Kinetochore</location>
    </subcellularLocation>
    <subcellularLocation>
        <location evidence="2">Cytoplasm</location>
        <location evidence="2">Cytoskeleton</location>
        <location evidence="2">Spindle</location>
    </subcellularLocation>
    <subcellularLocation>
        <location evidence="1">Nucleus</location>
    </subcellularLocation>
</comment>
<name>A0A4V1IWD3_9FUNG</name>